<dbReference type="AlphaFoldDB" id="A0A3E4XZJ6"/>
<keyword evidence="1" id="KW-0812">Transmembrane</keyword>
<accession>A0A3E4XZJ6</accession>
<organism evidence="3 5">
    <name type="scientific">Agathobacter rectalis</name>
    <dbReference type="NCBI Taxonomy" id="39491"/>
    <lineage>
        <taxon>Bacteria</taxon>
        <taxon>Bacillati</taxon>
        <taxon>Bacillota</taxon>
        <taxon>Clostridia</taxon>
        <taxon>Lachnospirales</taxon>
        <taxon>Lachnospiraceae</taxon>
        <taxon>Agathobacter</taxon>
    </lineage>
</organism>
<dbReference type="EMBL" id="QSQP01000045">
    <property type="protein sequence ID" value="RGK38043.1"/>
    <property type="molecule type" value="Genomic_DNA"/>
</dbReference>
<dbReference type="RefSeq" id="WP_109257908.1">
    <property type="nucleotide sequence ID" value="NZ_JRFS01000015.1"/>
</dbReference>
<gene>
    <name evidence="4" type="ORF">DW172_16715</name>
    <name evidence="3" type="ORF">DXB99_19165</name>
    <name evidence="2" type="ORF">DXD13_16080</name>
</gene>
<evidence type="ECO:0000313" key="7">
    <source>
        <dbReference type="Proteomes" id="UP000285865"/>
    </source>
</evidence>
<proteinExistence type="predicted"/>
<comment type="caution">
    <text evidence="3">The sequence shown here is derived from an EMBL/GenBank/DDBJ whole genome shotgun (WGS) entry which is preliminary data.</text>
</comment>
<evidence type="ECO:0000313" key="2">
    <source>
        <dbReference type="EMBL" id="RGK38043.1"/>
    </source>
</evidence>
<name>A0A3E4XZJ6_9FIRM</name>
<evidence type="ECO:0000313" key="4">
    <source>
        <dbReference type="EMBL" id="RHI16094.1"/>
    </source>
</evidence>
<evidence type="ECO:0000313" key="5">
    <source>
        <dbReference type="Proteomes" id="UP000260758"/>
    </source>
</evidence>
<dbReference type="Proteomes" id="UP000285865">
    <property type="component" value="Unassembled WGS sequence"/>
</dbReference>
<feature type="transmembrane region" description="Helical" evidence="1">
    <location>
        <begin position="299"/>
        <end position="323"/>
    </location>
</feature>
<keyword evidence="1" id="KW-0472">Membrane</keyword>
<sequence length="354" mass="40104">MRKKFLSYLAIFSLIMGLFVMGQTNTIYADNTKLNPDDMESILNDISSVGKAWESMGFQSQDISEIMQLPRKNSNFYKGIEASVNELSNASKETKKIENTLMKQETITLYSQDGNPPSGVEEQNERIKYVTQVALDRYGSVYNSEQFNKYVVYLYMSHYIDNPNYTRENPGFDNIYAYVITNDDIRAYDKFIEQTKYSMFSENVVNFINDYKSAVDNIVGLTGSIADSKIVSFNTLNSIYGLKDFNPNKMVTRAAMIAESFNKNYENAVTAEALINAICEDLKYEDVGKQYIDTCVTGLLGALAGTTSILGFGLSISVCYYNMYMNLYDKAKIAALHYSLSGRVAERLDVLLWE</sequence>
<protein>
    <submittedName>
        <fullName evidence="3">Uncharacterized protein</fullName>
    </submittedName>
</protein>
<evidence type="ECO:0000313" key="6">
    <source>
        <dbReference type="Proteomes" id="UP000261052"/>
    </source>
</evidence>
<evidence type="ECO:0000313" key="3">
    <source>
        <dbReference type="EMBL" id="RGM65216.1"/>
    </source>
</evidence>
<dbReference type="Proteomes" id="UP000261052">
    <property type="component" value="Unassembled WGS sequence"/>
</dbReference>
<dbReference type="Proteomes" id="UP000260758">
    <property type="component" value="Unassembled WGS sequence"/>
</dbReference>
<keyword evidence="1" id="KW-1133">Transmembrane helix</keyword>
<dbReference type="EMBL" id="QRKN01000034">
    <property type="protein sequence ID" value="RHI16094.1"/>
    <property type="molecule type" value="Genomic_DNA"/>
</dbReference>
<dbReference type="EMBL" id="QSTP01000045">
    <property type="protein sequence ID" value="RGM65216.1"/>
    <property type="molecule type" value="Genomic_DNA"/>
</dbReference>
<evidence type="ECO:0000256" key="1">
    <source>
        <dbReference type="SAM" id="Phobius"/>
    </source>
</evidence>
<reference evidence="5 6" key="1">
    <citation type="submission" date="2018-08" db="EMBL/GenBank/DDBJ databases">
        <title>A genome reference for cultivated species of the human gut microbiota.</title>
        <authorList>
            <person name="Zou Y."/>
            <person name="Xue W."/>
            <person name="Luo G."/>
        </authorList>
    </citation>
    <scope>NUCLEOTIDE SEQUENCE [LARGE SCALE GENOMIC DNA]</scope>
    <source>
        <strain evidence="4 7">AM16-11</strain>
        <strain evidence="3 5">OM07-13</strain>
        <strain evidence="2 6">TF11-15AC</strain>
    </source>
</reference>